<evidence type="ECO:0000313" key="5">
    <source>
        <dbReference type="EnsemblMetazoa" id="XP_038044985.1"/>
    </source>
</evidence>
<evidence type="ECO:0000313" key="6">
    <source>
        <dbReference type="Proteomes" id="UP000887568"/>
    </source>
</evidence>
<name>A0A913Z2R0_PATMI</name>
<dbReference type="AlphaFoldDB" id="A0A913Z2R0"/>
<dbReference type="InterPro" id="IPR001304">
    <property type="entry name" value="C-type_lectin-like"/>
</dbReference>
<dbReference type="GeneID" id="119719581"/>
<evidence type="ECO:0000259" key="4">
    <source>
        <dbReference type="PROSITE" id="PS50948"/>
    </source>
</evidence>
<dbReference type="PANTHER" id="PTHR22803">
    <property type="entry name" value="MANNOSE, PHOSPHOLIPASE, LECTIN RECEPTOR RELATED"/>
    <property type="match status" value="1"/>
</dbReference>
<accession>A0A913Z2R0</accession>
<evidence type="ECO:0000259" key="3">
    <source>
        <dbReference type="PROSITE" id="PS50041"/>
    </source>
</evidence>
<feature type="domain" description="Apple" evidence="4">
    <location>
        <begin position="172"/>
        <end position="254"/>
    </location>
</feature>
<dbReference type="SUPFAM" id="SSF56436">
    <property type="entry name" value="C-type lectin-like"/>
    <property type="match status" value="1"/>
</dbReference>
<dbReference type="PROSITE" id="PS50041">
    <property type="entry name" value="C_TYPE_LECTIN_2"/>
    <property type="match status" value="1"/>
</dbReference>
<dbReference type="InterPro" id="IPR003609">
    <property type="entry name" value="Pan_app"/>
</dbReference>
<keyword evidence="1" id="KW-1015">Disulfide bond</keyword>
<dbReference type="OMA" id="ENCAFTR"/>
<organism evidence="5 6">
    <name type="scientific">Patiria miniata</name>
    <name type="common">Bat star</name>
    <name type="synonym">Asterina miniata</name>
    <dbReference type="NCBI Taxonomy" id="46514"/>
    <lineage>
        <taxon>Eukaryota</taxon>
        <taxon>Metazoa</taxon>
        <taxon>Echinodermata</taxon>
        <taxon>Eleutherozoa</taxon>
        <taxon>Asterozoa</taxon>
        <taxon>Asteroidea</taxon>
        <taxon>Valvatacea</taxon>
        <taxon>Valvatida</taxon>
        <taxon>Asterinidae</taxon>
        <taxon>Patiria</taxon>
    </lineage>
</organism>
<feature type="chain" id="PRO_5037931868" description="C-type lectin domain-containing protein" evidence="2">
    <location>
        <begin position="26"/>
        <end position="256"/>
    </location>
</feature>
<reference evidence="5" key="1">
    <citation type="submission" date="2022-11" db="UniProtKB">
        <authorList>
            <consortium name="EnsemblMetazoa"/>
        </authorList>
    </citation>
    <scope>IDENTIFICATION</scope>
</reference>
<dbReference type="OrthoDB" id="6054849at2759"/>
<dbReference type="InterPro" id="IPR016187">
    <property type="entry name" value="CTDL_fold"/>
</dbReference>
<dbReference type="PROSITE" id="PS00615">
    <property type="entry name" value="C_TYPE_LECTIN_1"/>
    <property type="match status" value="1"/>
</dbReference>
<dbReference type="RefSeq" id="XP_038044985.1">
    <property type="nucleotide sequence ID" value="XM_038189057.1"/>
</dbReference>
<dbReference type="SMART" id="SM00034">
    <property type="entry name" value="CLECT"/>
    <property type="match status" value="1"/>
</dbReference>
<dbReference type="InterPro" id="IPR050111">
    <property type="entry name" value="C-type_lectin/snaclec_domain"/>
</dbReference>
<dbReference type="Pfam" id="PF00059">
    <property type="entry name" value="Lectin_C"/>
    <property type="match status" value="1"/>
</dbReference>
<dbReference type="PROSITE" id="PS50948">
    <property type="entry name" value="PAN"/>
    <property type="match status" value="1"/>
</dbReference>
<evidence type="ECO:0000256" key="2">
    <source>
        <dbReference type="SAM" id="SignalP"/>
    </source>
</evidence>
<protein>
    <recommendedName>
        <fullName evidence="7">C-type lectin domain-containing protein</fullName>
    </recommendedName>
</protein>
<keyword evidence="2" id="KW-0732">Signal</keyword>
<keyword evidence="6" id="KW-1185">Reference proteome</keyword>
<dbReference type="EnsemblMetazoa" id="XM_038189057.1">
    <property type="protein sequence ID" value="XP_038044985.1"/>
    <property type="gene ID" value="LOC119719581"/>
</dbReference>
<evidence type="ECO:0008006" key="7">
    <source>
        <dbReference type="Google" id="ProtNLM"/>
    </source>
</evidence>
<dbReference type="CDD" id="cd00037">
    <property type="entry name" value="CLECT"/>
    <property type="match status" value="1"/>
</dbReference>
<proteinExistence type="predicted"/>
<evidence type="ECO:0000256" key="1">
    <source>
        <dbReference type="ARBA" id="ARBA00023157"/>
    </source>
</evidence>
<dbReference type="InterPro" id="IPR018378">
    <property type="entry name" value="C-type_lectin_CS"/>
</dbReference>
<dbReference type="Gene3D" id="3.10.100.10">
    <property type="entry name" value="Mannose-Binding Protein A, subunit A"/>
    <property type="match status" value="1"/>
</dbReference>
<feature type="signal peptide" evidence="2">
    <location>
        <begin position="1"/>
        <end position="25"/>
    </location>
</feature>
<dbReference type="Proteomes" id="UP000887568">
    <property type="component" value="Unplaced"/>
</dbReference>
<feature type="domain" description="C-type lectin" evidence="3">
    <location>
        <begin position="37"/>
        <end position="156"/>
    </location>
</feature>
<dbReference type="InterPro" id="IPR016186">
    <property type="entry name" value="C-type_lectin-like/link_sf"/>
</dbReference>
<sequence>MLLVKVSFVLAISSAFLVLWGWCDCVPKCCPSKWLFWRRSCYRLISPASWEASRSTCDEMGGLIAAPHSHEENEFIARMAQIEKHNYRLWIGCNDREAEGEWVCEGQKGKNSFLDQNWDLGEPNSGSSENCAFTRWQANGKWHDVSCDRQLHAVCVRDATCVSQSKHPRHYCVSLDNRGRLLNSTCLVGRVIRGFVTDSFGACGSACVEDGDCRSFNVRKKNGEKYCQLNNSTSSDDREQLQDVGAFCVYSEICEN</sequence>